<dbReference type="WBParaSite" id="BXY_1044700.1">
    <property type="protein sequence ID" value="BXY_1044700.1"/>
    <property type="gene ID" value="BXY_1044700"/>
</dbReference>
<dbReference type="SMART" id="SM00225">
    <property type="entry name" value="BTB"/>
    <property type="match status" value="1"/>
</dbReference>
<name>A0A1I7SBP8_BURXY</name>
<proteinExistence type="predicted"/>
<evidence type="ECO:0000313" key="2">
    <source>
        <dbReference type="Proteomes" id="UP000095284"/>
    </source>
</evidence>
<protein>
    <submittedName>
        <fullName evidence="3">BTB domain-containing protein</fullName>
    </submittedName>
</protein>
<dbReference type="eggNOG" id="KOG1987">
    <property type="taxonomic scope" value="Eukaryota"/>
</dbReference>
<dbReference type="Gene3D" id="3.30.710.10">
    <property type="entry name" value="Potassium Channel Kv1.1, Chain A"/>
    <property type="match status" value="1"/>
</dbReference>
<organism evidence="2 3">
    <name type="scientific">Bursaphelenchus xylophilus</name>
    <name type="common">Pinewood nematode worm</name>
    <name type="synonym">Aphelenchoides xylophilus</name>
    <dbReference type="NCBI Taxonomy" id="6326"/>
    <lineage>
        <taxon>Eukaryota</taxon>
        <taxon>Metazoa</taxon>
        <taxon>Ecdysozoa</taxon>
        <taxon>Nematoda</taxon>
        <taxon>Chromadorea</taxon>
        <taxon>Rhabditida</taxon>
        <taxon>Tylenchina</taxon>
        <taxon>Tylenchomorpha</taxon>
        <taxon>Aphelenchoidea</taxon>
        <taxon>Aphelenchoididae</taxon>
        <taxon>Bursaphelenchus</taxon>
    </lineage>
</organism>
<dbReference type="PROSITE" id="PS50097">
    <property type="entry name" value="BTB"/>
    <property type="match status" value="1"/>
</dbReference>
<accession>A0A1I7SBP8</accession>
<dbReference type="InterPro" id="IPR011333">
    <property type="entry name" value="SKP1/BTB/POZ_sf"/>
</dbReference>
<dbReference type="InterPro" id="IPR000210">
    <property type="entry name" value="BTB/POZ_dom"/>
</dbReference>
<dbReference type="SUPFAM" id="SSF54695">
    <property type="entry name" value="POZ domain"/>
    <property type="match status" value="1"/>
</dbReference>
<feature type="domain" description="BTB" evidence="1">
    <location>
        <begin position="37"/>
        <end position="96"/>
    </location>
</feature>
<dbReference type="AlphaFoldDB" id="A0A1I7SBP8"/>
<dbReference type="PANTHER" id="PTHR24413">
    <property type="entry name" value="SPECKLE-TYPE POZ PROTEIN"/>
    <property type="match status" value="1"/>
</dbReference>
<evidence type="ECO:0000313" key="3">
    <source>
        <dbReference type="WBParaSite" id="BXY_1044700.1"/>
    </source>
</evidence>
<sequence>MEVKRREFLDAKIKELKASVDKAVPFEDKLYNQPRLSDLVVSVGEQKFYVSKHQLAKKSPVFETMFLSDFKEAKEGVLNLHDEDPEAVEAMLKHIYMNTKIKDFELARRVVPLAHRYELLALKDECELILLEKVTFKSAIEVLYLANQLDLKLLFIKSSQVLYFESNLNNTEGTNQTDDKEIEHLCKCLSTPSGISTFPRYIDFYGRKVAKLRVINNNRHEIYFTDTSELSNSFYTVECSIPAKPVLHQNYHHVCSEAYFSLTIRRTEKQSDEKSGLLAWGFYKNKRYNLLEIPIVYH</sequence>
<reference evidence="3" key="1">
    <citation type="submission" date="2016-11" db="UniProtKB">
        <authorList>
            <consortium name="WormBaseParasite"/>
        </authorList>
    </citation>
    <scope>IDENTIFICATION</scope>
</reference>
<dbReference type="Pfam" id="PF00651">
    <property type="entry name" value="BTB"/>
    <property type="match status" value="1"/>
</dbReference>
<dbReference type="Proteomes" id="UP000095284">
    <property type="component" value="Unplaced"/>
</dbReference>
<dbReference type="CDD" id="cd18186">
    <property type="entry name" value="BTB_POZ_ZBTB_KLHL-like"/>
    <property type="match status" value="1"/>
</dbReference>
<evidence type="ECO:0000259" key="1">
    <source>
        <dbReference type="PROSITE" id="PS50097"/>
    </source>
</evidence>